<accession>V2Z8J3</accession>
<reference evidence="7 8" key="1">
    <citation type="submission" date="2013-06" db="EMBL/GenBank/DDBJ databases">
        <authorList>
            <person name="Weinstock G."/>
            <person name="Sodergren E."/>
            <person name="Clifton S."/>
            <person name="Fulton L."/>
            <person name="Fulton B."/>
            <person name="Courtney L."/>
            <person name="Fronick C."/>
            <person name="Harrison M."/>
            <person name="Strong C."/>
            <person name="Farmer C."/>
            <person name="Delahaunty K."/>
            <person name="Markovic C."/>
            <person name="Hall O."/>
            <person name="Minx P."/>
            <person name="Tomlinson C."/>
            <person name="Mitreva M."/>
            <person name="Nelson J."/>
            <person name="Hou S."/>
            <person name="Wollam A."/>
            <person name="Pepin K.H."/>
            <person name="Johnson M."/>
            <person name="Bhonagiri V."/>
            <person name="Nash W.E."/>
            <person name="Warren W."/>
            <person name="Chinwalla A."/>
            <person name="Mardis E.R."/>
            <person name="Wilson R.K."/>
        </authorList>
    </citation>
    <scope>NUCLEOTIDE SEQUENCE [LARGE SCALE GENOMIC DNA]</scope>
    <source>
        <strain evidence="7 8">ATCC 51271</strain>
    </source>
</reference>
<dbReference type="Pfam" id="PF00672">
    <property type="entry name" value="HAMP"/>
    <property type="match status" value="1"/>
</dbReference>
<feature type="domain" description="HAMP" evidence="6">
    <location>
        <begin position="282"/>
        <end position="334"/>
    </location>
</feature>
<dbReference type="PANTHER" id="PTHR34220">
    <property type="entry name" value="SENSOR HISTIDINE KINASE YPDA"/>
    <property type="match status" value="1"/>
</dbReference>
<keyword evidence="4" id="KW-0418">Kinase</keyword>
<organism evidence="7 8">
    <name type="scientific">Catonella morbi ATCC 51271</name>
    <dbReference type="NCBI Taxonomy" id="592026"/>
    <lineage>
        <taxon>Bacteria</taxon>
        <taxon>Bacillati</taxon>
        <taxon>Bacillota</taxon>
        <taxon>Clostridia</taxon>
        <taxon>Lachnospirales</taxon>
        <taxon>Lachnospiraceae</taxon>
        <taxon>Catonella</taxon>
    </lineage>
</organism>
<keyword evidence="8" id="KW-1185">Reference proteome</keyword>
<evidence type="ECO:0000256" key="5">
    <source>
        <dbReference type="SAM" id="Phobius"/>
    </source>
</evidence>
<dbReference type="Gene3D" id="6.10.340.10">
    <property type="match status" value="1"/>
</dbReference>
<keyword evidence="5" id="KW-0812">Transmembrane</keyword>
<dbReference type="EMBL" id="ACIL03000013">
    <property type="protein sequence ID" value="ESL03250.1"/>
    <property type="molecule type" value="Genomic_DNA"/>
</dbReference>
<dbReference type="CDD" id="cd06225">
    <property type="entry name" value="HAMP"/>
    <property type="match status" value="1"/>
</dbReference>
<dbReference type="Pfam" id="PF02518">
    <property type="entry name" value="HATPase_c"/>
    <property type="match status" value="1"/>
</dbReference>
<dbReference type="AlphaFoldDB" id="V2Z8J3"/>
<feature type="transmembrane region" description="Helical" evidence="5">
    <location>
        <begin position="253"/>
        <end position="279"/>
    </location>
</feature>
<dbReference type="SUPFAM" id="SSF158472">
    <property type="entry name" value="HAMP domain-like"/>
    <property type="match status" value="1"/>
</dbReference>
<dbReference type="eggNOG" id="COG2972">
    <property type="taxonomic scope" value="Bacteria"/>
</dbReference>
<dbReference type="GO" id="GO:0000155">
    <property type="term" value="F:phosphorelay sensor kinase activity"/>
    <property type="evidence" value="ECO:0007669"/>
    <property type="project" value="InterPro"/>
</dbReference>
<sequence>MLIQEDSERKLDEAKLLLLERINETISTNLRNIQVYSDFLYGNKELNKLLSMNNFNNEYESLKTDNLIKNNLVKNFVLYGDDNYYVEVLAENGKKYSTLSDDIKVDFCDLNSLKSELWYMRLRENSRIYYIPEYYNKELYKKGAYSINCMRIIRNFNSGREIALMNIVINRTYFDNLFNKSIDNNKYSIVLLDENNKTIEGSVDLKPDDIGLTNLDSKNKGYYKIKDNSSKLFFVTNDMTSWKLIMYEKNVKFVIPSPGIIIILVSMGFLVLSIFMSYYNSKYINKSIQKLKRGMNTVSVGNFSFRADENSDDELVELSVQFNKMVNKIEELMCTVSKQDEEKRVLELRALQAQISPHFLYNTLASIRFLIDMGTPERAEECLVALARLLNITFSDYRKLIPLRDELEALKNYLILMQNRYQDKFTWDIEMKPEMDEYLIPRISIQPIVENTILHGFSKKTDRGHIIISLNKLGDSYTITIKDDGIGANIEEIEKKISAPEEAFDKKKSGGIGINNVEKRIKLFFGQNYGIKAYKNDEGGLSSVITLPITNCSEEGR</sequence>
<keyword evidence="5" id="KW-0472">Membrane</keyword>
<evidence type="ECO:0000256" key="1">
    <source>
        <dbReference type="ARBA" id="ARBA00004370"/>
    </source>
</evidence>
<dbReference type="Pfam" id="PF06580">
    <property type="entry name" value="His_kinase"/>
    <property type="match status" value="1"/>
</dbReference>
<protein>
    <submittedName>
        <fullName evidence="7">HAMP domain protein</fullName>
    </submittedName>
</protein>
<evidence type="ECO:0000256" key="4">
    <source>
        <dbReference type="ARBA" id="ARBA00022777"/>
    </source>
</evidence>
<dbReference type="InterPro" id="IPR003594">
    <property type="entry name" value="HATPase_dom"/>
</dbReference>
<dbReference type="STRING" id="592026.GCWU0000282_002124"/>
<keyword evidence="2" id="KW-0597">Phosphoprotein</keyword>
<dbReference type="PANTHER" id="PTHR34220:SF7">
    <property type="entry name" value="SENSOR HISTIDINE KINASE YPDA"/>
    <property type="match status" value="1"/>
</dbReference>
<gene>
    <name evidence="7" type="ORF">GCWU0000282_002124</name>
</gene>
<dbReference type="HOGENOM" id="CLU_020473_6_1_9"/>
<dbReference type="InterPro" id="IPR036890">
    <property type="entry name" value="HATPase_C_sf"/>
</dbReference>
<dbReference type="Proteomes" id="UP000018227">
    <property type="component" value="Unassembled WGS sequence"/>
</dbReference>
<dbReference type="InterPro" id="IPR010559">
    <property type="entry name" value="Sig_transdc_His_kin_internal"/>
</dbReference>
<dbReference type="SUPFAM" id="SSF55874">
    <property type="entry name" value="ATPase domain of HSP90 chaperone/DNA topoisomerase II/histidine kinase"/>
    <property type="match status" value="1"/>
</dbReference>
<keyword evidence="3" id="KW-0808">Transferase</keyword>
<dbReference type="SMART" id="SM00304">
    <property type="entry name" value="HAMP"/>
    <property type="match status" value="1"/>
</dbReference>
<dbReference type="PROSITE" id="PS50885">
    <property type="entry name" value="HAMP"/>
    <property type="match status" value="1"/>
</dbReference>
<dbReference type="GO" id="GO:0016020">
    <property type="term" value="C:membrane"/>
    <property type="evidence" value="ECO:0007669"/>
    <property type="project" value="UniProtKB-SubCell"/>
</dbReference>
<dbReference type="Gene3D" id="3.30.565.10">
    <property type="entry name" value="Histidine kinase-like ATPase, C-terminal domain"/>
    <property type="match status" value="1"/>
</dbReference>
<dbReference type="InterPro" id="IPR050640">
    <property type="entry name" value="Bact_2-comp_sensor_kinase"/>
</dbReference>
<comment type="subcellular location">
    <subcellularLocation>
        <location evidence="1">Membrane</location>
    </subcellularLocation>
</comment>
<evidence type="ECO:0000313" key="8">
    <source>
        <dbReference type="Proteomes" id="UP000018227"/>
    </source>
</evidence>
<keyword evidence="5" id="KW-1133">Transmembrane helix</keyword>
<dbReference type="InterPro" id="IPR003660">
    <property type="entry name" value="HAMP_dom"/>
</dbReference>
<proteinExistence type="predicted"/>
<evidence type="ECO:0000256" key="3">
    <source>
        <dbReference type="ARBA" id="ARBA00022679"/>
    </source>
</evidence>
<name>V2Z8J3_9FIRM</name>
<evidence type="ECO:0000256" key="2">
    <source>
        <dbReference type="ARBA" id="ARBA00022553"/>
    </source>
</evidence>
<comment type="caution">
    <text evidence="7">The sequence shown here is derived from an EMBL/GenBank/DDBJ whole genome shotgun (WGS) entry which is preliminary data.</text>
</comment>
<evidence type="ECO:0000313" key="7">
    <source>
        <dbReference type="EMBL" id="ESL03250.1"/>
    </source>
</evidence>
<evidence type="ECO:0000259" key="6">
    <source>
        <dbReference type="PROSITE" id="PS50885"/>
    </source>
</evidence>